<protein>
    <recommendedName>
        <fullName evidence="1">Opine dehydrogenase domain-containing protein</fullName>
    </recommendedName>
</protein>
<dbReference type="InterPro" id="IPR013328">
    <property type="entry name" value="6PGD_dom2"/>
</dbReference>
<dbReference type="InterPro" id="IPR003421">
    <property type="entry name" value="Opine_DH"/>
</dbReference>
<dbReference type="Gene3D" id="3.40.50.720">
    <property type="entry name" value="NAD(P)-binding Rossmann-like Domain"/>
    <property type="match status" value="1"/>
</dbReference>
<dbReference type="OrthoDB" id="6058913at2759"/>
<dbReference type="PANTHER" id="PTHR38015:SF1">
    <property type="entry name" value="OPINE DEHYDROGENASE DOMAIN-CONTAINING PROTEIN"/>
    <property type="match status" value="1"/>
</dbReference>
<dbReference type="GO" id="GO:0016491">
    <property type="term" value="F:oxidoreductase activity"/>
    <property type="evidence" value="ECO:0007669"/>
    <property type="project" value="InterPro"/>
</dbReference>
<comment type="caution">
    <text evidence="2">The sequence shown here is derived from an EMBL/GenBank/DDBJ whole genome shotgun (WGS) entry which is preliminary data.</text>
</comment>
<dbReference type="SUPFAM" id="SSF48179">
    <property type="entry name" value="6-phosphogluconate dehydrogenase C-terminal domain-like"/>
    <property type="match status" value="1"/>
</dbReference>
<dbReference type="InterPro" id="IPR036291">
    <property type="entry name" value="NAD(P)-bd_dom_sf"/>
</dbReference>
<feature type="domain" description="Opine dehydrogenase" evidence="1">
    <location>
        <begin position="202"/>
        <end position="364"/>
    </location>
</feature>
<dbReference type="EMBL" id="UYJE01004939">
    <property type="protein sequence ID" value="VDI32688.1"/>
    <property type="molecule type" value="Genomic_DNA"/>
</dbReference>
<keyword evidence="3" id="KW-1185">Reference proteome</keyword>
<name>A0A8B6EDE5_MYTGA</name>
<evidence type="ECO:0000313" key="2">
    <source>
        <dbReference type="EMBL" id="VDI32688.1"/>
    </source>
</evidence>
<dbReference type="Pfam" id="PF02317">
    <property type="entry name" value="Octopine_DH"/>
    <property type="match status" value="1"/>
</dbReference>
<dbReference type="PANTHER" id="PTHR38015">
    <property type="entry name" value="BLR6086 PROTEIN"/>
    <property type="match status" value="1"/>
</dbReference>
<accession>A0A8B6EDE5</accession>
<dbReference type="SUPFAM" id="SSF51735">
    <property type="entry name" value="NAD(P)-binding Rossmann-fold domains"/>
    <property type="match status" value="1"/>
</dbReference>
<dbReference type="Proteomes" id="UP000596742">
    <property type="component" value="Unassembled WGS sequence"/>
</dbReference>
<proteinExistence type="predicted"/>
<gene>
    <name evidence="2" type="ORF">MGAL_10B052684</name>
</gene>
<dbReference type="Gene3D" id="1.10.1040.10">
    <property type="entry name" value="N-(1-d-carboxylethyl)-l-norvaline Dehydrogenase, domain 2"/>
    <property type="match status" value="1"/>
</dbReference>
<dbReference type="InterPro" id="IPR051729">
    <property type="entry name" value="Opine/Lysopine_DH"/>
</dbReference>
<sequence length="401" mass="44339">MSEKRRILVCGGGNGAHCLSALAASKDNLDVHVLTLYQDEAERWAKHVENENMKLTITKQDGTQYDIFSKPSLITKDAAKAMSGVEIVFLVVPAFAHAQYFTAIAPHLQPNTLIVGLPGQAGFELQCRHIIGDKASSCTIAATESLPFACRIVEFGRHARILGLKDSLGMSALKGKACQLSFPVVETIQGILGEYPKLELLKNYIAINLMADANVHPPMMYGRWGNWDGKPLKEEPLFYQGVDDRQADLLSKVSEELLAAAKAIEQKRKDVDMSEVIHLFDWYKIHYPDQITDKSSLKMAMRTNKAYDGLVHPMVKTNEGYVPNFNYRYTSEDVPFGMVVMKGIADLAGVPTPAMDEILAWGQQKLGKEYIVGSKLIGKDIGLARAPQSFGMTSVDELFDI</sequence>
<reference evidence="2" key="1">
    <citation type="submission" date="2018-11" db="EMBL/GenBank/DDBJ databases">
        <authorList>
            <person name="Alioto T."/>
            <person name="Alioto T."/>
        </authorList>
    </citation>
    <scope>NUCLEOTIDE SEQUENCE</scope>
</reference>
<organism evidence="2 3">
    <name type="scientific">Mytilus galloprovincialis</name>
    <name type="common">Mediterranean mussel</name>
    <dbReference type="NCBI Taxonomy" id="29158"/>
    <lineage>
        <taxon>Eukaryota</taxon>
        <taxon>Metazoa</taxon>
        <taxon>Spiralia</taxon>
        <taxon>Lophotrochozoa</taxon>
        <taxon>Mollusca</taxon>
        <taxon>Bivalvia</taxon>
        <taxon>Autobranchia</taxon>
        <taxon>Pteriomorphia</taxon>
        <taxon>Mytilida</taxon>
        <taxon>Mytiloidea</taxon>
        <taxon>Mytilidae</taxon>
        <taxon>Mytilinae</taxon>
        <taxon>Mytilus</taxon>
    </lineage>
</organism>
<evidence type="ECO:0000259" key="1">
    <source>
        <dbReference type="Pfam" id="PF02317"/>
    </source>
</evidence>
<dbReference type="AlphaFoldDB" id="A0A8B6EDE5"/>
<dbReference type="InterPro" id="IPR008927">
    <property type="entry name" value="6-PGluconate_DH-like_C_sf"/>
</dbReference>
<evidence type="ECO:0000313" key="3">
    <source>
        <dbReference type="Proteomes" id="UP000596742"/>
    </source>
</evidence>